<dbReference type="RefSeq" id="WP_050005673.1">
    <property type="nucleotide sequence ID" value="NZ_CAQJQL010000206.1"/>
</dbReference>
<dbReference type="InterPro" id="IPR011006">
    <property type="entry name" value="CheY-like_superfamily"/>
</dbReference>
<dbReference type="GO" id="GO:0005737">
    <property type="term" value="C:cytoplasm"/>
    <property type="evidence" value="ECO:0007669"/>
    <property type="project" value="UniProtKB-SubCell"/>
</dbReference>
<dbReference type="EMBL" id="JXXK01000017">
    <property type="protein sequence ID" value="KJF39460.1"/>
    <property type="molecule type" value="Genomic_DNA"/>
</dbReference>
<evidence type="ECO:0000256" key="7">
    <source>
        <dbReference type="ARBA" id="ARBA00023125"/>
    </source>
</evidence>
<dbReference type="SMART" id="SM00448">
    <property type="entry name" value="REC"/>
    <property type="match status" value="1"/>
</dbReference>
<evidence type="ECO:0000259" key="12">
    <source>
        <dbReference type="PROSITE" id="PS50110"/>
    </source>
</evidence>
<evidence type="ECO:0000259" key="11">
    <source>
        <dbReference type="PROSITE" id="PS01124"/>
    </source>
</evidence>
<feature type="modified residue" description="4-aspartylphosphate" evidence="10">
    <location>
        <position position="55"/>
    </location>
</feature>
<gene>
    <name evidence="14" type="ORF">ASJ35_05265</name>
    <name evidence="13" type="ORF">TQ39_11970</name>
</gene>
<dbReference type="EMBL" id="LMUA01000005">
    <property type="protein sequence ID" value="KUE76985.1"/>
    <property type="molecule type" value="Genomic_DNA"/>
</dbReference>
<dbReference type="Gene3D" id="3.40.50.2300">
    <property type="match status" value="1"/>
</dbReference>
<evidence type="ECO:0000313" key="15">
    <source>
        <dbReference type="Proteomes" id="UP000032483"/>
    </source>
</evidence>
<protein>
    <recommendedName>
        <fullName evidence="2">Stage 0 sporulation protein A homolog</fullName>
    </recommendedName>
</protein>
<keyword evidence="3" id="KW-0963">Cytoplasm</keyword>
<feature type="domain" description="Response regulatory" evidence="12">
    <location>
        <begin position="3"/>
        <end position="120"/>
    </location>
</feature>
<evidence type="ECO:0000256" key="6">
    <source>
        <dbReference type="ARBA" id="ARBA00023015"/>
    </source>
</evidence>
<dbReference type="SUPFAM" id="SSF52172">
    <property type="entry name" value="CheY-like"/>
    <property type="match status" value="1"/>
</dbReference>
<sequence length="246" mass="27067">MYKVMIVDDEDIIVSGLVKVMPWAKYGCEVAATASDGLAAQAVLREKRPDILFTDICMPGADGLALLAAVRSEFPDMQVTILSGFPDFEYAQRAIGLGVVRYVLKPSKMHELEEALAVMVENLGGAPASGAVQSAENAQNFIIKKAVQYIEQHYAEKLTLPDVADKVYVSQWHLSKLIAKNTGQSFSDLLNGVRIAKAKELLADPALKVWEVSDAVGFADVTHFSRIFKKMENMSANEYRNKQIAR</sequence>
<dbReference type="InterPro" id="IPR051552">
    <property type="entry name" value="HptR"/>
</dbReference>
<keyword evidence="8" id="KW-0804">Transcription</keyword>
<dbReference type="Gene3D" id="1.10.10.60">
    <property type="entry name" value="Homeodomain-like"/>
    <property type="match status" value="2"/>
</dbReference>
<keyword evidence="4 10" id="KW-0597">Phosphoprotein</keyword>
<dbReference type="PROSITE" id="PS01124">
    <property type="entry name" value="HTH_ARAC_FAMILY_2"/>
    <property type="match status" value="1"/>
</dbReference>
<dbReference type="SUPFAM" id="SSF46689">
    <property type="entry name" value="Homeodomain-like"/>
    <property type="match status" value="2"/>
</dbReference>
<comment type="function">
    <text evidence="9">May play the central regulatory role in sporulation. It may be an element of the effector pathway responsible for the activation of sporulation genes in response to nutritional stress. Spo0A may act in concert with spo0H (a sigma factor) to control the expression of some genes that are critical to the sporulation process.</text>
</comment>
<evidence type="ECO:0000256" key="10">
    <source>
        <dbReference type="PROSITE-ProRule" id="PRU00169"/>
    </source>
</evidence>
<keyword evidence="6" id="KW-0805">Transcription regulation</keyword>
<evidence type="ECO:0000256" key="1">
    <source>
        <dbReference type="ARBA" id="ARBA00004496"/>
    </source>
</evidence>
<evidence type="ECO:0000256" key="4">
    <source>
        <dbReference type="ARBA" id="ARBA00022553"/>
    </source>
</evidence>
<keyword evidence="7" id="KW-0238">DNA-binding</keyword>
<dbReference type="InterPro" id="IPR009057">
    <property type="entry name" value="Homeodomain-like_sf"/>
</dbReference>
<reference evidence="13" key="1">
    <citation type="submission" date="2015-02" db="EMBL/GenBank/DDBJ databases">
        <title>A novel member of the family Ruminococcaceae isolated from human feces.</title>
        <authorList>
            <person name="Shkoporov A.N."/>
            <person name="Chaplin A.V."/>
            <person name="Motuzova O.V."/>
            <person name="Kafarskaia L.I."/>
            <person name="Khokhlova E.V."/>
            <person name="Efimov B.A."/>
        </authorList>
    </citation>
    <scope>NUCLEOTIDE SEQUENCE [LARGE SCALE GENOMIC DNA]</scope>
    <source>
        <strain evidence="13">585-1</strain>
    </source>
</reference>
<evidence type="ECO:0000313" key="14">
    <source>
        <dbReference type="EMBL" id="KUE76985.1"/>
    </source>
</evidence>
<dbReference type="Pfam" id="PF12833">
    <property type="entry name" value="HTH_18"/>
    <property type="match status" value="1"/>
</dbReference>
<dbReference type="InterPro" id="IPR018060">
    <property type="entry name" value="HTH_AraC"/>
</dbReference>
<dbReference type="PANTHER" id="PTHR42713">
    <property type="entry name" value="HISTIDINE KINASE-RELATED"/>
    <property type="match status" value="1"/>
</dbReference>
<evidence type="ECO:0000256" key="3">
    <source>
        <dbReference type="ARBA" id="ARBA00022490"/>
    </source>
</evidence>
<dbReference type="GO" id="GO:0043565">
    <property type="term" value="F:sequence-specific DNA binding"/>
    <property type="evidence" value="ECO:0007669"/>
    <property type="project" value="InterPro"/>
</dbReference>
<feature type="domain" description="HTH araC/xylS-type" evidence="11">
    <location>
        <begin position="144"/>
        <end position="242"/>
    </location>
</feature>
<name>A0A0D8IXL3_9FIRM</name>
<comment type="caution">
    <text evidence="13">The sequence shown here is derived from an EMBL/GenBank/DDBJ whole genome shotgun (WGS) entry which is preliminary data.</text>
</comment>
<dbReference type="GeneID" id="42857292"/>
<organism evidence="13 15">
    <name type="scientific">Ruthenibacterium lactatiformans</name>
    <dbReference type="NCBI Taxonomy" id="1550024"/>
    <lineage>
        <taxon>Bacteria</taxon>
        <taxon>Bacillati</taxon>
        <taxon>Bacillota</taxon>
        <taxon>Clostridia</taxon>
        <taxon>Eubacteriales</taxon>
        <taxon>Oscillospiraceae</taxon>
        <taxon>Ruthenibacterium</taxon>
    </lineage>
</organism>
<dbReference type="AlphaFoldDB" id="A0A0D8IXL3"/>
<accession>A0A0D8IXL3</accession>
<dbReference type="PANTHER" id="PTHR42713:SF3">
    <property type="entry name" value="TRANSCRIPTIONAL REGULATORY PROTEIN HPTR"/>
    <property type="match status" value="1"/>
</dbReference>
<accession>A0A0W7TT05</accession>
<dbReference type="CDD" id="cd17536">
    <property type="entry name" value="REC_YesN-like"/>
    <property type="match status" value="1"/>
</dbReference>
<dbReference type="GO" id="GO:0000160">
    <property type="term" value="P:phosphorelay signal transduction system"/>
    <property type="evidence" value="ECO:0007669"/>
    <property type="project" value="UniProtKB-KW"/>
</dbReference>
<dbReference type="InterPro" id="IPR018062">
    <property type="entry name" value="HTH_AraC-typ_CS"/>
</dbReference>
<evidence type="ECO:0000313" key="13">
    <source>
        <dbReference type="EMBL" id="KJF39460.1"/>
    </source>
</evidence>
<reference evidence="14 16" key="2">
    <citation type="submission" date="2015-10" db="EMBL/GenBank/DDBJ databases">
        <title>A novel member of the family Ruminococcaceae isolated from human faeces.</title>
        <authorList>
            <person name="Shkoporov A.N."/>
            <person name="Chaplin A.V."/>
            <person name="Motuzova O.V."/>
            <person name="Kafarskaia L.I."/>
            <person name="Efimov B.A."/>
        </authorList>
    </citation>
    <scope>NUCLEOTIDE SEQUENCE [LARGE SCALE GENOMIC DNA]</scope>
    <source>
        <strain evidence="14 16">668</strain>
    </source>
</reference>
<dbReference type="PROSITE" id="PS00041">
    <property type="entry name" value="HTH_ARAC_FAMILY_1"/>
    <property type="match status" value="1"/>
</dbReference>
<evidence type="ECO:0000256" key="9">
    <source>
        <dbReference type="ARBA" id="ARBA00024867"/>
    </source>
</evidence>
<evidence type="ECO:0000256" key="5">
    <source>
        <dbReference type="ARBA" id="ARBA00023012"/>
    </source>
</evidence>
<dbReference type="PROSITE" id="PS50110">
    <property type="entry name" value="RESPONSE_REGULATORY"/>
    <property type="match status" value="1"/>
</dbReference>
<dbReference type="Pfam" id="PF00072">
    <property type="entry name" value="Response_reg"/>
    <property type="match status" value="1"/>
</dbReference>
<evidence type="ECO:0000256" key="2">
    <source>
        <dbReference type="ARBA" id="ARBA00018672"/>
    </source>
</evidence>
<comment type="subcellular location">
    <subcellularLocation>
        <location evidence="1">Cytoplasm</location>
    </subcellularLocation>
</comment>
<evidence type="ECO:0000313" key="16">
    <source>
        <dbReference type="Proteomes" id="UP000053433"/>
    </source>
</evidence>
<keyword evidence="5" id="KW-0902">Two-component regulatory system</keyword>
<proteinExistence type="predicted"/>
<dbReference type="Proteomes" id="UP000032483">
    <property type="component" value="Unassembled WGS sequence"/>
</dbReference>
<dbReference type="SMART" id="SM00342">
    <property type="entry name" value="HTH_ARAC"/>
    <property type="match status" value="1"/>
</dbReference>
<dbReference type="InterPro" id="IPR001789">
    <property type="entry name" value="Sig_transdc_resp-reg_receiver"/>
</dbReference>
<dbReference type="GO" id="GO:0003700">
    <property type="term" value="F:DNA-binding transcription factor activity"/>
    <property type="evidence" value="ECO:0007669"/>
    <property type="project" value="InterPro"/>
</dbReference>
<keyword evidence="15" id="KW-1185">Reference proteome</keyword>
<evidence type="ECO:0000256" key="8">
    <source>
        <dbReference type="ARBA" id="ARBA00023163"/>
    </source>
</evidence>
<dbReference type="Proteomes" id="UP000053433">
    <property type="component" value="Unassembled WGS sequence"/>
</dbReference>